<dbReference type="EC" id="1.20.4.1" evidence="4"/>
<dbReference type="InterPro" id="IPR006659">
    <property type="entry name" value="Arsenate_reductase"/>
</dbReference>
<protein>
    <recommendedName>
        <fullName evidence="4">Arsenate reductase</fullName>
        <ecNumber evidence="4">1.20.4.1</ecNumber>
    </recommendedName>
</protein>
<sequence>MTPYVLWHNPRCSKSREALELLRSRGIEPVILEYLKHPPHCAEIERVASALGEPVKSMMRSNEPEFKTLGLDAPGVSDAALYAAMAGYPRLIQRPILVHGDRAVVGRPPERLLELLDSAH</sequence>
<comment type="similarity">
    <text evidence="1 3 4">Belongs to the ArsC family.</text>
</comment>
<dbReference type="PANTHER" id="PTHR30041">
    <property type="entry name" value="ARSENATE REDUCTASE"/>
    <property type="match status" value="1"/>
</dbReference>
<dbReference type="Gene3D" id="3.40.30.10">
    <property type="entry name" value="Glutaredoxin"/>
    <property type="match status" value="1"/>
</dbReference>
<name>A0AAW3ZEU1_9GAMM</name>
<proteinExistence type="inferred from homology"/>
<evidence type="ECO:0000313" key="6">
    <source>
        <dbReference type="Proteomes" id="UP000613768"/>
    </source>
</evidence>
<dbReference type="AlphaFoldDB" id="A0AAW3ZEU1"/>
<dbReference type="RefSeq" id="WP_192028021.1">
    <property type="nucleotide sequence ID" value="NZ_JACYTR010000004.1"/>
</dbReference>
<dbReference type="Pfam" id="PF03960">
    <property type="entry name" value="ArsC"/>
    <property type="match status" value="1"/>
</dbReference>
<dbReference type="CDD" id="cd03034">
    <property type="entry name" value="ArsC_ArsC"/>
    <property type="match status" value="1"/>
</dbReference>
<dbReference type="EMBL" id="JACYTR010000004">
    <property type="protein sequence ID" value="MBD8524668.1"/>
    <property type="molecule type" value="Genomic_DNA"/>
</dbReference>
<dbReference type="PROSITE" id="PS51353">
    <property type="entry name" value="ARSC"/>
    <property type="match status" value="1"/>
</dbReference>
<dbReference type="NCBIfam" id="TIGR00014">
    <property type="entry name" value="arsC"/>
    <property type="match status" value="1"/>
</dbReference>
<gene>
    <name evidence="5" type="primary">arsC</name>
    <name evidence="5" type="ORF">IFO71_02840</name>
</gene>
<evidence type="ECO:0000256" key="2">
    <source>
        <dbReference type="ARBA" id="ARBA00023002"/>
    </source>
</evidence>
<dbReference type="InterPro" id="IPR006660">
    <property type="entry name" value="Arsenate_reductase-like"/>
</dbReference>
<reference evidence="5 6" key="1">
    <citation type="submission" date="2020-09" db="EMBL/GenBank/DDBJ databases">
        <title>Pseudoxanthomonas sp. CAU 1598 isolated from sand of Yaerae Beach.</title>
        <authorList>
            <person name="Kim W."/>
        </authorList>
    </citation>
    <scope>NUCLEOTIDE SEQUENCE [LARGE SCALE GENOMIC DNA]</scope>
    <source>
        <strain evidence="5 6">CAU 1598</strain>
    </source>
</reference>
<evidence type="ECO:0000313" key="5">
    <source>
        <dbReference type="EMBL" id="MBD8524668.1"/>
    </source>
</evidence>
<dbReference type="SUPFAM" id="SSF52833">
    <property type="entry name" value="Thioredoxin-like"/>
    <property type="match status" value="1"/>
</dbReference>
<dbReference type="PANTHER" id="PTHR30041:SF4">
    <property type="entry name" value="ARSENATE REDUCTASE"/>
    <property type="match status" value="1"/>
</dbReference>
<organism evidence="5 6">
    <name type="scientific">Pseudomarimonas arenosa</name>
    <dbReference type="NCBI Taxonomy" id="2774145"/>
    <lineage>
        <taxon>Bacteria</taxon>
        <taxon>Pseudomonadati</taxon>
        <taxon>Pseudomonadota</taxon>
        <taxon>Gammaproteobacteria</taxon>
        <taxon>Lysobacterales</taxon>
        <taxon>Lysobacteraceae</taxon>
        <taxon>Pseudomarimonas</taxon>
    </lineage>
</organism>
<keyword evidence="6" id="KW-1185">Reference proteome</keyword>
<dbReference type="InterPro" id="IPR036249">
    <property type="entry name" value="Thioredoxin-like_sf"/>
</dbReference>
<comment type="caution">
    <text evidence="5">The sequence shown here is derived from an EMBL/GenBank/DDBJ whole genome shotgun (WGS) entry which is preliminary data.</text>
</comment>
<comment type="catalytic activity">
    <reaction evidence="4">
        <text>[glutaredoxin]-dithiol + arsenate + glutathione + H(+) = glutathionyl-S-S-[glutaredoxin] + arsenite + H2O</text>
        <dbReference type="Rhea" id="RHEA:22016"/>
        <dbReference type="Rhea" id="RHEA-COMP:10729"/>
        <dbReference type="Rhea" id="RHEA-COMP:17668"/>
        <dbReference type="ChEBI" id="CHEBI:15377"/>
        <dbReference type="ChEBI" id="CHEBI:15378"/>
        <dbReference type="ChEBI" id="CHEBI:29242"/>
        <dbReference type="ChEBI" id="CHEBI:29950"/>
        <dbReference type="ChEBI" id="CHEBI:48597"/>
        <dbReference type="ChEBI" id="CHEBI:57925"/>
        <dbReference type="ChEBI" id="CHEBI:146199"/>
        <dbReference type="EC" id="1.20.4.1"/>
    </reaction>
</comment>
<evidence type="ECO:0000256" key="4">
    <source>
        <dbReference type="RuleBase" id="RU362029"/>
    </source>
</evidence>
<keyword evidence="2 4" id="KW-0560">Oxidoreductase</keyword>
<evidence type="ECO:0000256" key="1">
    <source>
        <dbReference type="ARBA" id="ARBA00007198"/>
    </source>
</evidence>
<evidence type="ECO:0000256" key="3">
    <source>
        <dbReference type="PROSITE-ProRule" id="PRU01282"/>
    </source>
</evidence>
<dbReference type="Proteomes" id="UP000613768">
    <property type="component" value="Unassembled WGS sequence"/>
</dbReference>
<dbReference type="GO" id="GO:0008794">
    <property type="term" value="F:arsenate reductase (glutaredoxin) activity"/>
    <property type="evidence" value="ECO:0007669"/>
    <property type="project" value="UniProtKB-UniRule"/>
</dbReference>
<accession>A0AAW3ZEU1</accession>